<dbReference type="NCBIfam" id="NF003652">
    <property type="entry name" value="PRK05286.2-5"/>
    <property type="match status" value="1"/>
</dbReference>
<dbReference type="Gene3D" id="3.20.20.70">
    <property type="entry name" value="Aldolase class I"/>
    <property type="match status" value="1"/>
</dbReference>
<evidence type="ECO:0000256" key="8">
    <source>
        <dbReference type="ARBA" id="ARBA00022630"/>
    </source>
</evidence>
<dbReference type="InterPro" id="IPR001295">
    <property type="entry name" value="Dihydroorotate_DH_CS"/>
</dbReference>
<evidence type="ECO:0000256" key="2">
    <source>
        <dbReference type="ARBA" id="ARBA00003125"/>
    </source>
</evidence>
<dbReference type="CDD" id="cd04738">
    <property type="entry name" value="DHOD_2_like"/>
    <property type="match status" value="1"/>
</dbReference>
<comment type="caution">
    <text evidence="16">The sequence shown here is derived from an EMBL/GenBank/DDBJ whole genome shotgun (WGS) entry which is preliminary data.</text>
</comment>
<evidence type="ECO:0000256" key="6">
    <source>
        <dbReference type="ARBA" id="ARBA00012791"/>
    </source>
</evidence>
<dbReference type="EC" id="1.3.5.2" evidence="6 14"/>
<keyword evidence="9" id="KW-0288">FMN</keyword>
<evidence type="ECO:0000256" key="1">
    <source>
        <dbReference type="ARBA" id="ARBA00001917"/>
    </source>
</evidence>
<keyword evidence="12" id="KW-0472">Membrane</keyword>
<evidence type="ECO:0000256" key="9">
    <source>
        <dbReference type="ARBA" id="ARBA00022643"/>
    </source>
</evidence>
<dbReference type="GO" id="GO:0106430">
    <property type="term" value="F:dihydroorotate dehydrogenase (quinone) activity"/>
    <property type="evidence" value="ECO:0007669"/>
    <property type="project" value="UniProtKB-EC"/>
</dbReference>
<sequence>MFQSTYNLFTLPETHEFTLMYKILARPLLFRLNSDAAHDLAISTAGSVSKKDWALSIARSVYTYKDPSLKQKIFGLEFENPIGLAAGFDKNGSAAPLMEALGFGFVEIGSVTADPSTGNPKPRSFRLPKDESLINRLGLNNDGARTISRRVGKLNLNIPLGINIAKTHNPAIMGDAALEDYKISFDLVKDIADYITINISCPNTEEGKTFEDPETLNSLLKKLSIRDDSSLPPVLVKFSVDLGETMLKELIEVCESHSVGGYVATNTSSERDNLKTSESRLSRIGRGGLSGQAIRNKSTAMIEKISDYTNREKPIIGVGGVNSAEHAIEKLKAGADLLQIYTGLVYEGPGLVKRINKGLSGYLKKEGLDNIYQIRSSSKKSATGQLET</sequence>
<dbReference type="GO" id="GO:0005737">
    <property type="term" value="C:cytoplasm"/>
    <property type="evidence" value="ECO:0007669"/>
    <property type="project" value="InterPro"/>
</dbReference>
<evidence type="ECO:0000256" key="3">
    <source>
        <dbReference type="ARBA" id="ARBA00004370"/>
    </source>
</evidence>
<evidence type="ECO:0000313" key="16">
    <source>
        <dbReference type="EMBL" id="PWN08121.1"/>
    </source>
</evidence>
<dbReference type="EMBL" id="QGGB01000001">
    <property type="protein sequence ID" value="PWN08121.1"/>
    <property type="molecule type" value="Genomic_DNA"/>
</dbReference>
<comment type="subcellular location">
    <subcellularLocation>
        <location evidence="3">Membrane</location>
    </subcellularLocation>
</comment>
<feature type="domain" description="Dihydroorotate dehydrogenase catalytic" evidence="15">
    <location>
        <begin position="69"/>
        <end position="361"/>
    </location>
</feature>
<comment type="catalytic activity">
    <reaction evidence="13">
        <text>(S)-dihydroorotate + a quinone = orotate + a quinol</text>
        <dbReference type="Rhea" id="RHEA:30187"/>
        <dbReference type="ChEBI" id="CHEBI:24646"/>
        <dbReference type="ChEBI" id="CHEBI:30839"/>
        <dbReference type="ChEBI" id="CHEBI:30864"/>
        <dbReference type="ChEBI" id="CHEBI:132124"/>
        <dbReference type="EC" id="1.3.5.2"/>
    </reaction>
</comment>
<evidence type="ECO:0000256" key="10">
    <source>
        <dbReference type="ARBA" id="ARBA00022975"/>
    </source>
</evidence>
<dbReference type="GO" id="GO:0006207">
    <property type="term" value="P:'de novo' pyrimidine nucleobase biosynthetic process"/>
    <property type="evidence" value="ECO:0007669"/>
    <property type="project" value="UniProtKB-UniRule"/>
</dbReference>
<dbReference type="OrthoDB" id="9802377at2"/>
<evidence type="ECO:0000313" key="17">
    <source>
        <dbReference type="Proteomes" id="UP000245533"/>
    </source>
</evidence>
<keyword evidence="8" id="KW-0285">Flavoprotein</keyword>
<evidence type="ECO:0000256" key="7">
    <source>
        <dbReference type="ARBA" id="ARBA00018366"/>
    </source>
</evidence>
<comment type="similarity">
    <text evidence="5">Belongs to the dihydroorotate dehydrogenase family. Type 2 subfamily.</text>
</comment>
<dbReference type="Pfam" id="PF01180">
    <property type="entry name" value="DHO_dh"/>
    <property type="match status" value="1"/>
</dbReference>
<evidence type="ECO:0000256" key="14">
    <source>
        <dbReference type="NCBIfam" id="TIGR01036"/>
    </source>
</evidence>
<evidence type="ECO:0000256" key="11">
    <source>
        <dbReference type="ARBA" id="ARBA00023002"/>
    </source>
</evidence>
<proteinExistence type="inferred from homology"/>
<dbReference type="SUPFAM" id="SSF51395">
    <property type="entry name" value="FMN-linked oxidoreductases"/>
    <property type="match status" value="1"/>
</dbReference>
<gene>
    <name evidence="16" type="ORF">DDZ15_00345</name>
</gene>
<dbReference type="AlphaFoldDB" id="A0A316TW88"/>
<dbReference type="InterPro" id="IPR013785">
    <property type="entry name" value="Aldolase_TIM"/>
</dbReference>
<dbReference type="Proteomes" id="UP000245533">
    <property type="component" value="Unassembled WGS sequence"/>
</dbReference>
<evidence type="ECO:0000256" key="5">
    <source>
        <dbReference type="ARBA" id="ARBA00005359"/>
    </source>
</evidence>
<organism evidence="16 17">
    <name type="scientific">Rhodohalobacter mucosus</name>
    <dbReference type="NCBI Taxonomy" id="2079485"/>
    <lineage>
        <taxon>Bacteria</taxon>
        <taxon>Pseudomonadati</taxon>
        <taxon>Balneolota</taxon>
        <taxon>Balneolia</taxon>
        <taxon>Balneolales</taxon>
        <taxon>Balneolaceae</taxon>
        <taxon>Rhodohalobacter</taxon>
    </lineage>
</organism>
<keyword evidence="11" id="KW-0560">Oxidoreductase</keyword>
<dbReference type="PANTHER" id="PTHR48109">
    <property type="entry name" value="DIHYDROOROTATE DEHYDROGENASE (QUINONE), MITOCHONDRIAL-RELATED"/>
    <property type="match status" value="1"/>
</dbReference>
<dbReference type="GO" id="GO:0044205">
    <property type="term" value="P:'de novo' UMP biosynthetic process"/>
    <property type="evidence" value="ECO:0007669"/>
    <property type="project" value="UniProtKB-UniPathway"/>
</dbReference>
<protein>
    <recommendedName>
        <fullName evidence="7 14">Dihydroorotate dehydrogenase (quinone)</fullName>
        <ecNumber evidence="6 14">1.3.5.2</ecNumber>
    </recommendedName>
</protein>
<evidence type="ECO:0000256" key="4">
    <source>
        <dbReference type="ARBA" id="ARBA00005161"/>
    </source>
</evidence>
<dbReference type="NCBIfam" id="TIGR01036">
    <property type="entry name" value="pyrD_sub2"/>
    <property type="match status" value="1"/>
</dbReference>
<comment type="function">
    <text evidence="2">Catalyzes the conversion of dihydroorotate to orotate with quinone as electron acceptor.</text>
</comment>
<comment type="pathway">
    <text evidence="4">Pyrimidine metabolism; UMP biosynthesis via de novo pathway; orotate from (S)-dihydroorotate (quinone route): step 1/1.</text>
</comment>
<evidence type="ECO:0000256" key="13">
    <source>
        <dbReference type="ARBA" id="ARBA00048639"/>
    </source>
</evidence>
<name>A0A316TW88_9BACT</name>
<comment type="cofactor">
    <cofactor evidence="1">
        <name>FMN</name>
        <dbReference type="ChEBI" id="CHEBI:58210"/>
    </cofactor>
</comment>
<evidence type="ECO:0000256" key="12">
    <source>
        <dbReference type="ARBA" id="ARBA00023136"/>
    </source>
</evidence>
<reference evidence="16 17" key="1">
    <citation type="submission" date="2018-05" db="EMBL/GenBank/DDBJ databases">
        <title>Rhodohalobacter halophilus gen. nov., sp. nov., a moderately halophilic member of the family Balneolaceae.</title>
        <authorList>
            <person name="Liu Z.-W."/>
        </authorList>
    </citation>
    <scope>NUCLEOTIDE SEQUENCE [LARGE SCALE GENOMIC DNA]</scope>
    <source>
        <strain evidence="16 17">8A47</strain>
    </source>
</reference>
<keyword evidence="10" id="KW-0665">Pyrimidine biosynthesis</keyword>
<accession>A0A316TW88</accession>
<keyword evidence="17" id="KW-1185">Reference proteome</keyword>
<dbReference type="InterPro" id="IPR050074">
    <property type="entry name" value="DHO_dehydrogenase"/>
</dbReference>
<dbReference type="InterPro" id="IPR005720">
    <property type="entry name" value="Dihydroorotate_DH_cat"/>
</dbReference>
<dbReference type="PROSITE" id="PS00912">
    <property type="entry name" value="DHODEHASE_2"/>
    <property type="match status" value="1"/>
</dbReference>
<dbReference type="InterPro" id="IPR005719">
    <property type="entry name" value="Dihydroorotate_DH_2"/>
</dbReference>
<dbReference type="GO" id="GO:0005886">
    <property type="term" value="C:plasma membrane"/>
    <property type="evidence" value="ECO:0007669"/>
    <property type="project" value="TreeGrafter"/>
</dbReference>
<dbReference type="UniPathway" id="UPA00070">
    <property type="reaction ID" value="UER00946"/>
</dbReference>
<evidence type="ECO:0000259" key="15">
    <source>
        <dbReference type="Pfam" id="PF01180"/>
    </source>
</evidence>
<dbReference type="PANTHER" id="PTHR48109:SF4">
    <property type="entry name" value="DIHYDROOROTATE DEHYDROGENASE (QUINONE), MITOCHONDRIAL"/>
    <property type="match status" value="1"/>
</dbReference>